<keyword evidence="8" id="KW-0902">Two-component regulatory system</keyword>
<dbReference type="EC" id="2.7.13.3" evidence="2"/>
<dbReference type="SUPFAM" id="SSF55874">
    <property type="entry name" value="ATPase domain of HSP90 chaperone/DNA topoisomerase II/histidine kinase"/>
    <property type="match status" value="1"/>
</dbReference>
<dbReference type="GO" id="GO:0000160">
    <property type="term" value="P:phosphorelay signal transduction system"/>
    <property type="evidence" value="ECO:0007669"/>
    <property type="project" value="UniProtKB-KW"/>
</dbReference>
<evidence type="ECO:0000256" key="7">
    <source>
        <dbReference type="ARBA" id="ARBA00022840"/>
    </source>
</evidence>
<comment type="caution">
    <text evidence="10">The sequence shown here is derived from an EMBL/GenBank/DDBJ whole genome shotgun (WGS) entry which is preliminary data.</text>
</comment>
<dbReference type="InterPro" id="IPR003594">
    <property type="entry name" value="HATPase_dom"/>
</dbReference>
<dbReference type="GO" id="GO:0004673">
    <property type="term" value="F:protein histidine kinase activity"/>
    <property type="evidence" value="ECO:0007669"/>
    <property type="project" value="UniProtKB-EC"/>
</dbReference>
<dbReference type="PANTHER" id="PTHR43065">
    <property type="entry name" value="SENSOR HISTIDINE KINASE"/>
    <property type="match status" value="1"/>
</dbReference>
<dbReference type="PANTHER" id="PTHR43065:SF10">
    <property type="entry name" value="PEROXIDE STRESS-ACTIVATED HISTIDINE KINASE MAK3"/>
    <property type="match status" value="1"/>
</dbReference>
<dbReference type="CDD" id="cd00075">
    <property type="entry name" value="HATPase"/>
    <property type="match status" value="1"/>
</dbReference>
<keyword evidence="6" id="KW-0418">Kinase</keyword>
<gene>
    <name evidence="10" type="ORF">OMM_11671</name>
</gene>
<dbReference type="Gene3D" id="3.30.565.10">
    <property type="entry name" value="Histidine kinase-like ATPase, C-terminal domain"/>
    <property type="match status" value="1"/>
</dbReference>
<evidence type="ECO:0000256" key="8">
    <source>
        <dbReference type="ARBA" id="ARBA00023012"/>
    </source>
</evidence>
<dbReference type="GO" id="GO:0005524">
    <property type="term" value="F:ATP binding"/>
    <property type="evidence" value="ECO:0007669"/>
    <property type="project" value="UniProtKB-KW"/>
</dbReference>
<dbReference type="Proteomes" id="UP000189670">
    <property type="component" value="Unassembled WGS sequence"/>
</dbReference>
<reference evidence="11" key="1">
    <citation type="submission" date="2012-11" db="EMBL/GenBank/DDBJ databases">
        <authorList>
            <person name="Lucero-Rivera Y.E."/>
            <person name="Tovar-Ramirez D."/>
        </authorList>
    </citation>
    <scope>NUCLEOTIDE SEQUENCE [LARGE SCALE GENOMIC DNA]</scope>
    <source>
        <strain evidence="11">Araruama</strain>
    </source>
</reference>
<proteinExistence type="predicted"/>
<comment type="catalytic activity">
    <reaction evidence="1">
        <text>ATP + protein L-histidine = ADP + protein N-phospho-L-histidine.</text>
        <dbReference type="EC" id="2.7.13.3"/>
    </reaction>
</comment>
<dbReference type="Pfam" id="PF02518">
    <property type="entry name" value="HATPase_c"/>
    <property type="match status" value="1"/>
</dbReference>
<feature type="domain" description="Histidine kinase" evidence="9">
    <location>
        <begin position="1"/>
        <end position="103"/>
    </location>
</feature>
<dbReference type="AlphaFoldDB" id="A0A1V1NXU1"/>
<accession>A0A1V1NXU1</accession>
<dbReference type="SMART" id="SM00387">
    <property type="entry name" value="HATPase_c"/>
    <property type="match status" value="1"/>
</dbReference>
<dbReference type="PROSITE" id="PS50109">
    <property type="entry name" value="HIS_KIN"/>
    <property type="match status" value="1"/>
</dbReference>
<keyword evidence="5" id="KW-0547">Nucleotide-binding</keyword>
<organism evidence="10 11">
    <name type="scientific">Candidatus Magnetoglobus multicellularis str. Araruama</name>
    <dbReference type="NCBI Taxonomy" id="890399"/>
    <lineage>
        <taxon>Bacteria</taxon>
        <taxon>Pseudomonadati</taxon>
        <taxon>Thermodesulfobacteriota</taxon>
        <taxon>Desulfobacteria</taxon>
        <taxon>Desulfobacterales</taxon>
        <taxon>Desulfobacteraceae</taxon>
        <taxon>Candidatus Magnetoglobus</taxon>
    </lineage>
</organism>
<evidence type="ECO:0000313" key="11">
    <source>
        <dbReference type="Proteomes" id="UP000189670"/>
    </source>
</evidence>
<evidence type="ECO:0000256" key="2">
    <source>
        <dbReference type="ARBA" id="ARBA00012438"/>
    </source>
</evidence>
<keyword evidence="3" id="KW-0597">Phosphoprotein</keyword>
<evidence type="ECO:0000259" key="9">
    <source>
        <dbReference type="PROSITE" id="PS50109"/>
    </source>
</evidence>
<evidence type="ECO:0000256" key="1">
    <source>
        <dbReference type="ARBA" id="ARBA00000085"/>
    </source>
</evidence>
<dbReference type="PRINTS" id="PR00344">
    <property type="entry name" value="BCTRLSENSOR"/>
</dbReference>
<dbReference type="EMBL" id="ATBP01001411">
    <property type="protein sequence ID" value="ETR67374.1"/>
    <property type="molecule type" value="Genomic_DNA"/>
</dbReference>
<dbReference type="InterPro" id="IPR005467">
    <property type="entry name" value="His_kinase_dom"/>
</dbReference>
<evidence type="ECO:0000256" key="4">
    <source>
        <dbReference type="ARBA" id="ARBA00022679"/>
    </source>
</evidence>
<evidence type="ECO:0000256" key="5">
    <source>
        <dbReference type="ARBA" id="ARBA00022741"/>
    </source>
</evidence>
<keyword evidence="7" id="KW-0067">ATP-binding</keyword>
<name>A0A1V1NXU1_9BACT</name>
<evidence type="ECO:0000313" key="10">
    <source>
        <dbReference type="EMBL" id="ETR67374.1"/>
    </source>
</evidence>
<evidence type="ECO:0000256" key="3">
    <source>
        <dbReference type="ARBA" id="ARBA00022553"/>
    </source>
</evidence>
<protein>
    <recommendedName>
        <fullName evidence="2">histidine kinase</fullName>
        <ecNumber evidence="2">2.7.13.3</ecNumber>
    </recommendedName>
</protein>
<dbReference type="InterPro" id="IPR004358">
    <property type="entry name" value="Sig_transdc_His_kin-like_C"/>
</dbReference>
<dbReference type="InterPro" id="IPR036890">
    <property type="entry name" value="HATPase_C_sf"/>
</dbReference>
<evidence type="ECO:0000256" key="6">
    <source>
        <dbReference type="ARBA" id="ARBA00022777"/>
    </source>
</evidence>
<keyword evidence="4" id="KW-0808">Transferase</keyword>
<sequence length="107" mass="11763">MLYQAFLNLLINAMQAMPDGGLISISVTADWDDIWIVIDDEGEGIPEEILQKIWDPFYTSKEKGTGLGLSIVKNIIEVHGGVISLENRSVDGAQARIRLPAKQQGKP</sequence>